<gene>
    <name evidence="3" type="ORF">JOF28_002602</name>
</gene>
<dbReference type="Pfam" id="PF13556">
    <property type="entry name" value="HTH_30"/>
    <property type="match status" value="1"/>
</dbReference>
<dbReference type="SUPFAM" id="SSF55781">
    <property type="entry name" value="GAF domain-like"/>
    <property type="match status" value="1"/>
</dbReference>
<name>A0A940PQN8_9MICO</name>
<feature type="coiled-coil region" evidence="1">
    <location>
        <begin position="188"/>
        <end position="215"/>
    </location>
</feature>
<dbReference type="Gene3D" id="3.30.450.40">
    <property type="match status" value="1"/>
</dbReference>
<dbReference type="Pfam" id="PF01590">
    <property type="entry name" value="GAF"/>
    <property type="match status" value="1"/>
</dbReference>
<dbReference type="InterPro" id="IPR029016">
    <property type="entry name" value="GAF-like_dom_sf"/>
</dbReference>
<keyword evidence="4" id="KW-1185">Reference proteome</keyword>
<dbReference type="AlphaFoldDB" id="A0A940PQN8"/>
<dbReference type="Gene3D" id="1.10.10.2840">
    <property type="entry name" value="PucR C-terminal helix-turn-helix domain"/>
    <property type="match status" value="1"/>
</dbReference>
<organism evidence="3 4">
    <name type="scientific">Leucobacter exalbidus</name>
    <dbReference type="NCBI Taxonomy" id="662960"/>
    <lineage>
        <taxon>Bacteria</taxon>
        <taxon>Bacillati</taxon>
        <taxon>Actinomycetota</taxon>
        <taxon>Actinomycetes</taxon>
        <taxon>Micrococcales</taxon>
        <taxon>Microbacteriaceae</taxon>
        <taxon>Leucobacter</taxon>
    </lineage>
</organism>
<evidence type="ECO:0000313" key="3">
    <source>
        <dbReference type="EMBL" id="MBP1327370.1"/>
    </source>
</evidence>
<dbReference type="InterPro" id="IPR051448">
    <property type="entry name" value="CdaR-like_regulators"/>
</dbReference>
<dbReference type="InterPro" id="IPR042070">
    <property type="entry name" value="PucR_C-HTH_sf"/>
</dbReference>
<dbReference type="PANTHER" id="PTHR33744">
    <property type="entry name" value="CARBOHYDRATE DIACID REGULATOR"/>
    <property type="match status" value="1"/>
</dbReference>
<dbReference type="SMART" id="SM00065">
    <property type="entry name" value="GAF"/>
    <property type="match status" value="1"/>
</dbReference>
<sequence>MKNLVVPTANHDELVAWARRQQRLTSSISEFAIAITSIRDNSEALQQLVARARTLLDVDMAYISLNGIDGSGFTSIVETSGVWTEEYRTLQMPLGSGVLGRVAQAGGPVQTSDYSVDDTLMHDDGVDRVVEAEGVRAILGAPMRSGGEIIGALLVANRFVQPFTAEQVYVTQTLANLAAVAIDNMNRVADLKQIAQELREAEAAAQRELATERRVTGADEALMDAIAGGGGLGALRDGMTRAIGRTVQLVDLTVRYDMRAAAAEIGDAERPLFALSARTGTPQTHTREDGSSHAIMAATRNDELVGAVMVEGELSPSDEQVLQRCARVLGAFLSAQDRERGDLARRRRELIDQVLAPAPSGLSFAVVTQLTELGIEAGKPFRILVVDGSESTLRDFSHRLEVDFGPSLLHAKLGEQIVGVVPEAAFTRIQHELEERGARRWGAMLVGHSPKLHMFEVVPDEFALVERVLEAARRSNFSQTLVSLKTYGAIGAFLSKVTLEPTRLGVTEVIGAVLDYDRDHGTALAETAAAFLHAGHSVAQAALDLRVHENTVRQRLDRVGTLLGDGWAYGQRGLDCHIMLAAHRLIGR</sequence>
<dbReference type="RefSeq" id="WP_209706133.1">
    <property type="nucleotide sequence ID" value="NZ_JAFIDA010000001.1"/>
</dbReference>
<comment type="caution">
    <text evidence="3">The sequence shown here is derived from an EMBL/GenBank/DDBJ whole genome shotgun (WGS) entry which is preliminary data.</text>
</comment>
<keyword evidence="1" id="KW-0175">Coiled coil</keyword>
<reference evidence="3" key="1">
    <citation type="submission" date="2021-02" db="EMBL/GenBank/DDBJ databases">
        <title>Sequencing the genomes of 1000 actinobacteria strains.</title>
        <authorList>
            <person name="Klenk H.-P."/>
        </authorList>
    </citation>
    <scope>NUCLEOTIDE SEQUENCE</scope>
    <source>
        <strain evidence="3">DSM 22850</strain>
    </source>
</reference>
<dbReference type="InterPro" id="IPR003018">
    <property type="entry name" value="GAF"/>
</dbReference>
<evidence type="ECO:0000256" key="1">
    <source>
        <dbReference type="SAM" id="Coils"/>
    </source>
</evidence>
<evidence type="ECO:0000259" key="2">
    <source>
        <dbReference type="SMART" id="SM00065"/>
    </source>
</evidence>
<evidence type="ECO:0000313" key="4">
    <source>
        <dbReference type="Proteomes" id="UP000675163"/>
    </source>
</evidence>
<dbReference type="PANTHER" id="PTHR33744:SF1">
    <property type="entry name" value="DNA-BINDING TRANSCRIPTIONAL ACTIVATOR ADER"/>
    <property type="match status" value="1"/>
</dbReference>
<protein>
    <submittedName>
        <fullName evidence="3">GAF domain-containing protein</fullName>
    </submittedName>
</protein>
<feature type="domain" description="GAF" evidence="2">
    <location>
        <begin position="40"/>
        <end position="192"/>
    </location>
</feature>
<accession>A0A940PQN8</accession>
<dbReference type="EMBL" id="JAFIDA010000001">
    <property type="protein sequence ID" value="MBP1327370.1"/>
    <property type="molecule type" value="Genomic_DNA"/>
</dbReference>
<dbReference type="Proteomes" id="UP000675163">
    <property type="component" value="Unassembled WGS sequence"/>
</dbReference>
<dbReference type="InterPro" id="IPR025736">
    <property type="entry name" value="PucR_C-HTH_dom"/>
</dbReference>
<proteinExistence type="predicted"/>